<dbReference type="Proteomes" id="UP001595824">
    <property type="component" value="Unassembled WGS sequence"/>
</dbReference>
<organism evidence="2 3">
    <name type="scientific">Streptomyces andamanensis</name>
    <dbReference type="NCBI Taxonomy" id="1565035"/>
    <lineage>
        <taxon>Bacteria</taxon>
        <taxon>Bacillati</taxon>
        <taxon>Actinomycetota</taxon>
        <taxon>Actinomycetes</taxon>
        <taxon>Kitasatosporales</taxon>
        <taxon>Streptomycetaceae</taxon>
        <taxon>Streptomyces</taxon>
    </lineage>
</organism>
<name>A0ABV8TC36_9ACTN</name>
<evidence type="ECO:0000256" key="1">
    <source>
        <dbReference type="SAM" id="MobiDB-lite"/>
    </source>
</evidence>
<evidence type="ECO:0000313" key="3">
    <source>
        <dbReference type="Proteomes" id="UP001595824"/>
    </source>
</evidence>
<reference evidence="3" key="1">
    <citation type="journal article" date="2019" name="Int. J. Syst. Evol. Microbiol.">
        <title>The Global Catalogue of Microorganisms (GCM) 10K type strain sequencing project: providing services to taxonomists for standard genome sequencing and annotation.</title>
        <authorList>
            <consortium name="The Broad Institute Genomics Platform"/>
            <consortium name="The Broad Institute Genome Sequencing Center for Infectious Disease"/>
            <person name="Wu L."/>
            <person name="Ma J."/>
        </authorList>
    </citation>
    <scope>NUCLEOTIDE SEQUENCE [LARGE SCALE GENOMIC DNA]</scope>
    <source>
        <strain evidence="3">PCU 347</strain>
    </source>
</reference>
<keyword evidence="3" id="KW-1185">Reference proteome</keyword>
<dbReference type="EMBL" id="JBHSDP010000010">
    <property type="protein sequence ID" value="MFC4328168.1"/>
    <property type="molecule type" value="Genomic_DNA"/>
</dbReference>
<accession>A0ABV8TC36</accession>
<comment type="caution">
    <text evidence="2">The sequence shown here is derived from an EMBL/GenBank/DDBJ whole genome shotgun (WGS) entry which is preliminary data.</text>
</comment>
<gene>
    <name evidence="2" type="ORF">ACFPC0_10025</name>
</gene>
<dbReference type="RefSeq" id="WP_381738266.1">
    <property type="nucleotide sequence ID" value="NZ_JBHSDP010000010.1"/>
</dbReference>
<dbReference type="Gene3D" id="3.40.50.12440">
    <property type="match status" value="1"/>
</dbReference>
<feature type="region of interest" description="Disordered" evidence="1">
    <location>
        <begin position="140"/>
        <end position="165"/>
    </location>
</feature>
<proteinExistence type="predicted"/>
<protein>
    <recommendedName>
        <fullName evidence="4">Molybdopterin oxidoreductase domain-containing protein</fullName>
    </recommendedName>
</protein>
<evidence type="ECO:0008006" key="4">
    <source>
        <dbReference type="Google" id="ProtNLM"/>
    </source>
</evidence>
<dbReference type="SUPFAM" id="SSF53706">
    <property type="entry name" value="Formate dehydrogenase/DMSO reductase, domains 1-3"/>
    <property type="match status" value="1"/>
</dbReference>
<feature type="compositionally biased region" description="Low complexity" evidence="1">
    <location>
        <begin position="140"/>
        <end position="156"/>
    </location>
</feature>
<sequence length="165" mass="17921">MGLQRAVTRTPDAHWMTEARYRGQKVVVVSPGLRGRHQVRRRVAAPAPRHRRALAMAMGHVILTEFFVRRQVPYFTDYVRRFTDLPLPRGTDRTPGPPGAFVPGKFVTAAALGLDGEGGRGRPLEPVLLDAVSGRRWCPTAPSATAGPSAARAAGTWTSGTWSPS</sequence>
<evidence type="ECO:0000313" key="2">
    <source>
        <dbReference type="EMBL" id="MFC4328168.1"/>
    </source>
</evidence>